<gene>
    <name evidence="2" type="ORF">DCS_01048</name>
</gene>
<name>A0A151GS23_DRECN</name>
<feature type="compositionally biased region" description="Low complexity" evidence="1">
    <location>
        <begin position="58"/>
        <end position="81"/>
    </location>
</feature>
<evidence type="ECO:0000256" key="1">
    <source>
        <dbReference type="SAM" id="MobiDB-lite"/>
    </source>
</evidence>
<sequence>MTPLGSLLRATDLASNRKDNTKWLCISLHPSGNVMEEYKRWASQPSRAARYSRPPVCSPVHSAASTVPSSSDPSSRPRAVAGTRYHAKNPLPGGWRYEQVPLLNARHTPNLLVRVLISKIADEDRVIDILRHASLVPNDPNFRCRRWIADALDRLQHDAETMGTAFLDRHAVETVRRDYLRSKSADGRFAEPDSLDNRRPKPAWDVLKNMETTCWRPKGIMLG</sequence>
<dbReference type="Proteomes" id="UP000076580">
    <property type="component" value="Chromosome 01"/>
</dbReference>
<dbReference type="Pfam" id="PF21858">
    <property type="entry name" value="DUF6914"/>
    <property type="match status" value="1"/>
</dbReference>
<reference evidence="2 3" key="1">
    <citation type="journal article" date="2016" name="Sci. Rep.">
        <title>Insights into Adaptations to a Near-Obligate Nematode Endoparasitic Lifestyle from the Finished Genome of Drechmeria coniospora.</title>
        <authorList>
            <person name="Zhang L."/>
            <person name="Zhou Z."/>
            <person name="Guo Q."/>
            <person name="Fokkens L."/>
            <person name="Miskei M."/>
            <person name="Pocsi I."/>
            <person name="Zhang W."/>
            <person name="Chen M."/>
            <person name="Wang L."/>
            <person name="Sun Y."/>
            <person name="Donzelli B.G."/>
            <person name="Gibson D.M."/>
            <person name="Nelson D.R."/>
            <person name="Luo J.G."/>
            <person name="Rep M."/>
            <person name="Liu H."/>
            <person name="Yang S."/>
            <person name="Wang J."/>
            <person name="Krasnoff S.B."/>
            <person name="Xu Y."/>
            <person name="Molnar I."/>
            <person name="Lin M."/>
        </authorList>
    </citation>
    <scope>NUCLEOTIDE SEQUENCE [LARGE SCALE GENOMIC DNA]</scope>
    <source>
        <strain evidence="2 3">ARSEF 6962</strain>
    </source>
</reference>
<dbReference type="RefSeq" id="XP_040659266.1">
    <property type="nucleotide sequence ID" value="XM_040798383.1"/>
</dbReference>
<evidence type="ECO:0000313" key="3">
    <source>
        <dbReference type="Proteomes" id="UP000076580"/>
    </source>
</evidence>
<dbReference type="GeneID" id="63713691"/>
<dbReference type="AlphaFoldDB" id="A0A151GS23"/>
<evidence type="ECO:0000313" key="2">
    <source>
        <dbReference type="EMBL" id="KYK59914.1"/>
    </source>
</evidence>
<feature type="region of interest" description="Disordered" evidence="1">
    <location>
        <begin position="52"/>
        <end position="81"/>
    </location>
</feature>
<proteinExistence type="predicted"/>
<protein>
    <submittedName>
        <fullName evidence="2">Uncharacterized protein</fullName>
    </submittedName>
</protein>
<organism evidence="2 3">
    <name type="scientific">Drechmeria coniospora</name>
    <name type="common">Nematophagous fungus</name>
    <name type="synonym">Meria coniospora</name>
    <dbReference type="NCBI Taxonomy" id="98403"/>
    <lineage>
        <taxon>Eukaryota</taxon>
        <taxon>Fungi</taxon>
        <taxon>Dikarya</taxon>
        <taxon>Ascomycota</taxon>
        <taxon>Pezizomycotina</taxon>
        <taxon>Sordariomycetes</taxon>
        <taxon>Hypocreomycetidae</taxon>
        <taxon>Hypocreales</taxon>
        <taxon>Ophiocordycipitaceae</taxon>
        <taxon>Drechmeria</taxon>
    </lineage>
</organism>
<dbReference type="InParanoid" id="A0A151GS23"/>
<comment type="caution">
    <text evidence="2">The sequence shown here is derived from an EMBL/GenBank/DDBJ whole genome shotgun (WGS) entry which is preliminary data.</text>
</comment>
<keyword evidence="3" id="KW-1185">Reference proteome</keyword>
<dbReference type="EMBL" id="LAYC01000001">
    <property type="protein sequence ID" value="KYK59914.1"/>
    <property type="molecule type" value="Genomic_DNA"/>
</dbReference>
<accession>A0A151GS23</accession>
<dbReference type="InterPro" id="IPR054208">
    <property type="entry name" value="DUF6914"/>
</dbReference>